<comment type="caution">
    <text evidence="1">The sequence shown here is derived from an EMBL/GenBank/DDBJ whole genome shotgun (WGS) entry which is preliminary data.</text>
</comment>
<protein>
    <submittedName>
        <fullName evidence="1">Uncharacterized protein</fullName>
    </submittedName>
</protein>
<sequence length="108" mass="12098">MCQITSFFFPNERVELTEKLDDLTLLTTDASSAKIVENPLKLFKVDILLEGHKAVTKHFSTGVCVSGCVFRSAFPPRCRVDSEHTPHGSVYLFLKVLGLFFPSALYVM</sequence>
<organism evidence="1 2">
    <name type="scientific">Xenotaenia resolanae</name>
    <dbReference type="NCBI Taxonomy" id="208358"/>
    <lineage>
        <taxon>Eukaryota</taxon>
        <taxon>Metazoa</taxon>
        <taxon>Chordata</taxon>
        <taxon>Craniata</taxon>
        <taxon>Vertebrata</taxon>
        <taxon>Euteleostomi</taxon>
        <taxon>Actinopterygii</taxon>
        <taxon>Neopterygii</taxon>
        <taxon>Teleostei</taxon>
        <taxon>Neoteleostei</taxon>
        <taxon>Acanthomorphata</taxon>
        <taxon>Ovalentaria</taxon>
        <taxon>Atherinomorphae</taxon>
        <taxon>Cyprinodontiformes</taxon>
        <taxon>Goodeidae</taxon>
        <taxon>Xenotaenia</taxon>
    </lineage>
</organism>
<dbReference type="EMBL" id="JAHRIM010032471">
    <property type="protein sequence ID" value="MEQ2265461.1"/>
    <property type="molecule type" value="Genomic_DNA"/>
</dbReference>
<proteinExistence type="predicted"/>
<reference evidence="1 2" key="1">
    <citation type="submission" date="2021-06" db="EMBL/GenBank/DDBJ databases">
        <authorList>
            <person name="Palmer J.M."/>
        </authorList>
    </citation>
    <scope>NUCLEOTIDE SEQUENCE [LARGE SCALE GENOMIC DNA]</scope>
    <source>
        <strain evidence="1 2">XR_2019</strain>
        <tissue evidence="1">Muscle</tissue>
    </source>
</reference>
<keyword evidence="2" id="KW-1185">Reference proteome</keyword>
<dbReference type="Proteomes" id="UP001444071">
    <property type="component" value="Unassembled WGS sequence"/>
</dbReference>
<evidence type="ECO:0000313" key="1">
    <source>
        <dbReference type="EMBL" id="MEQ2265461.1"/>
    </source>
</evidence>
<accession>A0ABV0W9U2</accession>
<name>A0ABV0W9U2_9TELE</name>
<gene>
    <name evidence="1" type="ORF">XENORESO_007522</name>
</gene>
<evidence type="ECO:0000313" key="2">
    <source>
        <dbReference type="Proteomes" id="UP001444071"/>
    </source>
</evidence>